<sequence>MGLWFQQRIAQMVAFECRGSGFPPPDCEFRSKEGKSVLVTSVS</sequence>
<dbReference type="AlphaFoldDB" id="A0A392W2S0"/>
<name>A0A392W2S0_9FABA</name>
<evidence type="ECO:0000313" key="2">
    <source>
        <dbReference type="Proteomes" id="UP000265520"/>
    </source>
</evidence>
<comment type="caution">
    <text evidence="1">The sequence shown here is derived from an EMBL/GenBank/DDBJ whole genome shotgun (WGS) entry which is preliminary data.</text>
</comment>
<keyword evidence="2" id="KW-1185">Reference proteome</keyword>
<evidence type="ECO:0000313" key="1">
    <source>
        <dbReference type="EMBL" id="MCI94023.1"/>
    </source>
</evidence>
<dbReference type="Proteomes" id="UP000265520">
    <property type="component" value="Unassembled WGS sequence"/>
</dbReference>
<proteinExistence type="predicted"/>
<feature type="non-terminal residue" evidence="1">
    <location>
        <position position="43"/>
    </location>
</feature>
<reference evidence="1 2" key="1">
    <citation type="journal article" date="2018" name="Front. Plant Sci.">
        <title>Red Clover (Trifolium pratense) and Zigzag Clover (T. medium) - A Picture of Genomic Similarities and Differences.</title>
        <authorList>
            <person name="Dluhosova J."/>
            <person name="Istvanek J."/>
            <person name="Nedelnik J."/>
            <person name="Repkova J."/>
        </authorList>
    </citation>
    <scope>NUCLEOTIDE SEQUENCE [LARGE SCALE GENOMIC DNA]</scope>
    <source>
        <strain evidence="2">cv. 10/8</strain>
        <tissue evidence="1">Leaf</tissue>
    </source>
</reference>
<accession>A0A392W2S0</accession>
<organism evidence="1 2">
    <name type="scientific">Trifolium medium</name>
    <dbReference type="NCBI Taxonomy" id="97028"/>
    <lineage>
        <taxon>Eukaryota</taxon>
        <taxon>Viridiplantae</taxon>
        <taxon>Streptophyta</taxon>
        <taxon>Embryophyta</taxon>
        <taxon>Tracheophyta</taxon>
        <taxon>Spermatophyta</taxon>
        <taxon>Magnoliopsida</taxon>
        <taxon>eudicotyledons</taxon>
        <taxon>Gunneridae</taxon>
        <taxon>Pentapetalae</taxon>
        <taxon>rosids</taxon>
        <taxon>fabids</taxon>
        <taxon>Fabales</taxon>
        <taxon>Fabaceae</taxon>
        <taxon>Papilionoideae</taxon>
        <taxon>50 kb inversion clade</taxon>
        <taxon>NPAAA clade</taxon>
        <taxon>Hologalegina</taxon>
        <taxon>IRL clade</taxon>
        <taxon>Trifolieae</taxon>
        <taxon>Trifolium</taxon>
    </lineage>
</organism>
<dbReference type="EMBL" id="LXQA011345031">
    <property type="protein sequence ID" value="MCI94023.1"/>
    <property type="molecule type" value="Genomic_DNA"/>
</dbReference>
<protein>
    <submittedName>
        <fullName evidence="1">Uncharacterized protein</fullName>
    </submittedName>
</protein>